<dbReference type="GO" id="GO:0003677">
    <property type="term" value="F:DNA binding"/>
    <property type="evidence" value="ECO:0007669"/>
    <property type="project" value="UniProtKB-KW"/>
</dbReference>
<dbReference type="AlphaFoldDB" id="A0A059KKB0"/>
<dbReference type="CDD" id="cd17256">
    <property type="entry name" value="RMtype1_S_EcoJA65PI-TRD1-CR1_like"/>
    <property type="match status" value="1"/>
</dbReference>
<dbReference type="Pfam" id="PF01420">
    <property type="entry name" value="Methylase_S"/>
    <property type="match status" value="2"/>
</dbReference>
<dbReference type="RefSeq" id="WP_081838170.1">
    <property type="nucleotide sequence ID" value="NZ_AZRA01000071.1"/>
</dbReference>
<feature type="coiled-coil region" evidence="4">
    <location>
        <begin position="206"/>
        <end position="233"/>
    </location>
</feature>
<gene>
    <name evidence="6" type="ORF">X805_27500</name>
</gene>
<evidence type="ECO:0000256" key="4">
    <source>
        <dbReference type="SAM" id="Coils"/>
    </source>
</evidence>
<dbReference type="GO" id="GO:0009307">
    <property type="term" value="P:DNA restriction-modification system"/>
    <property type="evidence" value="ECO:0007669"/>
    <property type="project" value="UniProtKB-KW"/>
</dbReference>
<dbReference type="STRING" id="34103.SAMN05421778_11865"/>
<keyword evidence="4" id="KW-0175">Coiled coil</keyword>
<reference evidence="6 7" key="1">
    <citation type="journal article" date="2014" name="FEMS Microbiol. Ecol.">
        <title>Sphaerotilus natans encrusted with nanoball-shaped Fe(III) oxide minerals formed by nitrate-reducing mixotrophic Fe(II) oxidation.</title>
        <authorList>
            <person name="Park S."/>
            <person name="Kim D.H."/>
            <person name="Lee J.H."/>
            <person name="Hur H.G."/>
        </authorList>
    </citation>
    <scope>NUCLEOTIDE SEQUENCE [LARGE SCALE GENOMIC DNA]</scope>
    <source>
        <strain evidence="6 7">DSM 6575</strain>
    </source>
</reference>
<evidence type="ECO:0000313" key="7">
    <source>
        <dbReference type="Proteomes" id="UP000026714"/>
    </source>
</evidence>
<dbReference type="InterPro" id="IPR044946">
    <property type="entry name" value="Restrct_endonuc_typeI_TRD_sf"/>
</dbReference>
<dbReference type="PATRIC" id="fig|1286631.3.peg.2692"/>
<comment type="caution">
    <text evidence="6">The sequence shown here is derived from an EMBL/GenBank/DDBJ whole genome shotgun (WGS) entry which is preliminary data.</text>
</comment>
<feature type="domain" description="Type I restriction modification DNA specificity" evidence="5">
    <location>
        <begin position="320"/>
        <end position="463"/>
    </location>
</feature>
<dbReference type="PANTHER" id="PTHR30408">
    <property type="entry name" value="TYPE-1 RESTRICTION ENZYME ECOKI SPECIFICITY PROTEIN"/>
    <property type="match status" value="1"/>
</dbReference>
<dbReference type="Gene3D" id="3.90.220.20">
    <property type="entry name" value="DNA methylase specificity domains"/>
    <property type="match status" value="2"/>
</dbReference>
<dbReference type="PANTHER" id="PTHR30408:SF12">
    <property type="entry name" value="TYPE I RESTRICTION ENZYME MJAVIII SPECIFICITY SUBUNIT"/>
    <property type="match status" value="1"/>
</dbReference>
<sequence>MSALITPCLPLLADAPDGIKKLRGLILDLAVGGRLLWAEGVGAFDSPKRALRTLVDPSRPITYGVLKPGLDVSDGVRLVKTENVFFNKVVPNFRSRISTALDEEYKRTRLRGGEVLVTLVGSIGRCAIATADLAGANLSRSVGLIALSPEVDAQYLVYVLTSLINEEFIEISCSGTAQKVLNVGTLNNLEVPLPSLAEQHRIVAKVDELMALCDRLEARQQDAEAAHARLVQALLDSLTQARDAQEFQAGWERLAGEFSSIFSTESSIAALRQTIMSLAMRGYLTQGADHVAKVLSLSDLTTKITDGTHKTPNYVSSGVKFLSAKNVRTGILDMQECRYISEAEHIELTKRCRPEIGDILLSKSGSIGTAVIVKDDEPFSIFESLALLKTDHGKVLADYLQLAVQEACLRLDDTHVKGVGVKHLHLNVIRRIEVYTPTLDMQRRIVAKVSELLALCDQLKARIAAGRVKQAQLAEALVKQAVAAAG</sequence>
<evidence type="ECO:0000256" key="2">
    <source>
        <dbReference type="ARBA" id="ARBA00022747"/>
    </source>
</evidence>
<organism evidence="6 7">
    <name type="scientific">Sphaerotilus natans subsp. natans DSM 6575</name>
    <dbReference type="NCBI Taxonomy" id="1286631"/>
    <lineage>
        <taxon>Bacteria</taxon>
        <taxon>Pseudomonadati</taxon>
        <taxon>Pseudomonadota</taxon>
        <taxon>Betaproteobacteria</taxon>
        <taxon>Burkholderiales</taxon>
        <taxon>Sphaerotilaceae</taxon>
        <taxon>Sphaerotilus</taxon>
    </lineage>
</organism>
<dbReference type="EMBL" id="AZRA01000071">
    <property type="protein sequence ID" value="KDB51649.1"/>
    <property type="molecule type" value="Genomic_DNA"/>
</dbReference>
<dbReference type="InterPro" id="IPR000055">
    <property type="entry name" value="Restrct_endonuc_typeI_TRD"/>
</dbReference>
<keyword evidence="3" id="KW-0238">DNA-binding</keyword>
<dbReference type="SUPFAM" id="SSF116734">
    <property type="entry name" value="DNA methylase specificity domain"/>
    <property type="match status" value="2"/>
</dbReference>
<evidence type="ECO:0000313" key="6">
    <source>
        <dbReference type="EMBL" id="KDB51649.1"/>
    </source>
</evidence>
<protein>
    <recommendedName>
        <fullName evidence="5">Type I restriction modification DNA specificity domain-containing protein</fullName>
    </recommendedName>
</protein>
<proteinExistence type="inferred from homology"/>
<dbReference type="CDD" id="cd17246">
    <property type="entry name" value="RMtype1_S_SonII-TRD2-CR2_like"/>
    <property type="match status" value="1"/>
</dbReference>
<evidence type="ECO:0000259" key="5">
    <source>
        <dbReference type="Pfam" id="PF01420"/>
    </source>
</evidence>
<evidence type="ECO:0000256" key="3">
    <source>
        <dbReference type="ARBA" id="ARBA00023125"/>
    </source>
</evidence>
<keyword evidence="2" id="KW-0680">Restriction system</keyword>
<feature type="domain" description="Type I restriction modification DNA specificity" evidence="5">
    <location>
        <begin position="103"/>
        <end position="221"/>
    </location>
</feature>
<dbReference type="eggNOG" id="COG0732">
    <property type="taxonomic scope" value="Bacteria"/>
</dbReference>
<comment type="similarity">
    <text evidence="1">Belongs to the type-I restriction system S methylase family.</text>
</comment>
<keyword evidence="7" id="KW-1185">Reference proteome</keyword>
<dbReference type="InterPro" id="IPR052021">
    <property type="entry name" value="Type-I_RS_S_subunit"/>
</dbReference>
<accession>A0A059KKB0</accession>
<dbReference type="Proteomes" id="UP000026714">
    <property type="component" value="Unassembled WGS sequence"/>
</dbReference>
<name>A0A059KKB0_9BURK</name>
<evidence type="ECO:0000256" key="1">
    <source>
        <dbReference type="ARBA" id="ARBA00010923"/>
    </source>
</evidence>